<organism evidence="4 5">
    <name type="scientific">Coprinellus micaceus</name>
    <name type="common">Glistening ink-cap mushroom</name>
    <name type="synonym">Coprinus micaceus</name>
    <dbReference type="NCBI Taxonomy" id="71717"/>
    <lineage>
        <taxon>Eukaryota</taxon>
        <taxon>Fungi</taxon>
        <taxon>Dikarya</taxon>
        <taxon>Basidiomycota</taxon>
        <taxon>Agaricomycotina</taxon>
        <taxon>Agaricomycetes</taxon>
        <taxon>Agaricomycetidae</taxon>
        <taxon>Agaricales</taxon>
        <taxon>Agaricineae</taxon>
        <taxon>Psathyrellaceae</taxon>
        <taxon>Coprinellus</taxon>
    </lineage>
</organism>
<dbReference type="Gene3D" id="3.40.50.300">
    <property type="entry name" value="P-loop containing nucleotide triphosphate hydrolases"/>
    <property type="match status" value="1"/>
</dbReference>
<evidence type="ECO:0000256" key="2">
    <source>
        <dbReference type="SAM" id="MobiDB-lite"/>
    </source>
</evidence>
<proteinExistence type="predicted"/>
<dbReference type="SUPFAM" id="SSF52540">
    <property type="entry name" value="P-loop containing nucleoside triphosphate hydrolases"/>
    <property type="match status" value="1"/>
</dbReference>
<evidence type="ECO:0000259" key="3">
    <source>
        <dbReference type="Pfam" id="PF24883"/>
    </source>
</evidence>
<accession>A0A4Y7STE3</accession>
<evidence type="ECO:0000313" key="5">
    <source>
        <dbReference type="Proteomes" id="UP000298030"/>
    </source>
</evidence>
<reference evidence="4 5" key="1">
    <citation type="journal article" date="2019" name="Nat. Ecol. Evol.">
        <title>Megaphylogeny resolves global patterns of mushroom evolution.</title>
        <authorList>
            <person name="Varga T."/>
            <person name="Krizsan K."/>
            <person name="Foldi C."/>
            <person name="Dima B."/>
            <person name="Sanchez-Garcia M."/>
            <person name="Sanchez-Ramirez S."/>
            <person name="Szollosi G.J."/>
            <person name="Szarkandi J.G."/>
            <person name="Papp V."/>
            <person name="Albert L."/>
            <person name="Andreopoulos W."/>
            <person name="Angelini C."/>
            <person name="Antonin V."/>
            <person name="Barry K.W."/>
            <person name="Bougher N.L."/>
            <person name="Buchanan P."/>
            <person name="Buyck B."/>
            <person name="Bense V."/>
            <person name="Catcheside P."/>
            <person name="Chovatia M."/>
            <person name="Cooper J."/>
            <person name="Damon W."/>
            <person name="Desjardin D."/>
            <person name="Finy P."/>
            <person name="Geml J."/>
            <person name="Haridas S."/>
            <person name="Hughes K."/>
            <person name="Justo A."/>
            <person name="Karasinski D."/>
            <person name="Kautmanova I."/>
            <person name="Kiss B."/>
            <person name="Kocsube S."/>
            <person name="Kotiranta H."/>
            <person name="LaButti K.M."/>
            <person name="Lechner B.E."/>
            <person name="Liimatainen K."/>
            <person name="Lipzen A."/>
            <person name="Lukacs Z."/>
            <person name="Mihaltcheva S."/>
            <person name="Morgado L.N."/>
            <person name="Niskanen T."/>
            <person name="Noordeloos M.E."/>
            <person name="Ohm R.A."/>
            <person name="Ortiz-Santana B."/>
            <person name="Ovrebo C."/>
            <person name="Racz N."/>
            <person name="Riley R."/>
            <person name="Savchenko A."/>
            <person name="Shiryaev A."/>
            <person name="Soop K."/>
            <person name="Spirin V."/>
            <person name="Szebenyi C."/>
            <person name="Tomsovsky M."/>
            <person name="Tulloss R.E."/>
            <person name="Uehling J."/>
            <person name="Grigoriev I.V."/>
            <person name="Vagvolgyi C."/>
            <person name="Papp T."/>
            <person name="Martin F.M."/>
            <person name="Miettinen O."/>
            <person name="Hibbett D.S."/>
            <person name="Nagy L.G."/>
        </authorList>
    </citation>
    <scope>NUCLEOTIDE SEQUENCE [LARGE SCALE GENOMIC DNA]</scope>
    <source>
        <strain evidence="4 5">FP101781</strain>
    </source>
</reference>
<dbReference type="STRING" id="71717.A0A4Y7STE3"/>
<keyword evidence="1" id="KW-0677">Repeat</keyword>
<evidence type="ECO:0000256" key="1">
    <source>
        <dbReference type="ARBA" id="ARBA00022737"/>
    </source>
</evidence>
<dbReference type="PANTHER" id="PTHR10039:SF14">
    <property type="entry name" value="NACHT DOMAIN-CONTAINING PROTEIN"/>
    <property type="match status" value="1"/>
</dbReference>
<sequence length="454" mass="50676">MKDATLRSVTQKRGSPSRGRLSPGSRTGEAPKRIMWLSGPAGTGKTAIAGTVAETCKKDGTLAASFFFSSFSGSENRYSKRCFIATLTSHLAEHEALHGFKAQVHKSIEQNPAFFHRRLREQAESLILAPLRSIRKPCGTASWPTGIIIDGLDEVKAQQFANGRRTNREDEDDQLEILDALFTLVTDPAFPFRIFISSRPEHIIEDFFLSTAHDSTLKLFLDSKYDPDADITRFLEAKFAAVRRRCGISDHSWPGMAVLDRIVEMSSGQFIVPAVIMRWLEGGVPQEQLEEVLKLEGVGTGPKNPFATLDAVYRYILGRAHNPEHDPHLVVKWILCITASTRREMPGFPSNPPSTQFWRQFLEDKTGELNYRMAPIASLIAVPPADGGSSRITIYHKSLADFLYSRTRCEHLYVKKGDYESFCADRIALVLKNKGPVVPLSTPTSDLPIFPKRV</sequence>
<dbReference type="Proteomes" id="UP000298030">
    <property type="component" value="Unassembled WGS sequence"/>
</dbReference>
<feature type="compositionally biased region" description="Low complexity" evidence="2">
    <location>
        <begin position="13"/>
        <end position="28"/>
    </location>
</feature>
<dbReference type="EMBL" id="QPFP01000065">
    <property type="protein sequence ID" value="TEB24529.1"/>
    <property type="molecule type" value="Genomic_DNA"/>
</dbReference>
<keyword evidence="5" id="KW-1185">Reference proteome</keyword>
<feature type="domain" description="Nephrocystin 3-like N-terminal" evidence="3">
    <location>
        <begin position="29"/>
        <end position="199"/>
    </location>
</feature>
<comment type="caution">
    <text evidence="4">The sequence shown here is derived from an EMBL/GenBank/DDBJ whole genome shotgun (WGS) entry which is preliminary data.</text>
</comment>
<dbReference type="InterPro" id="IPR056884">
    <property type="entry name" value="NPHP3-like_N"/>
</dbReference>
<dbReference type="AlphaFoldDB" id="A0A4Y7STE3"/>
<evidence type="ECO:0000313" key="4">
    <source>
        <dbReference type="EMBL" id="TEB24529.1"/>
    </source>
</evidence>
<dbReference type="InterPro" id="IPR027417">
    <property type="entry name" value="P-loop_NTPase"/>
</dbReference>
<protein>
    <recommendedName>
        <fullName evidence="3">Nephrocystin 3-like N-terminal domain-containing protein</fullName>
    </recommendedName>
</protein>
<feature type="region of interest" description="Disordered" evidence="2">
    <location>
        <begin position="1"/>
        <end position="31"/>
    </location>
</feature>
<dbReference type="OrthoDB" id="674604at2759"/>
<gene>
    <name evidence="4" type="ORF">FA13DRAFT_1303548</name>
</gene>
<dbReference type="Pfam" id="PF24883">
    <property type="entry name" value="NPHP3_N"/>
    <property type="match status" value="1"/>
</dbReference>
<name>A0A4Y7STE3_COPMI</name>
<dbReference type="PANTHER" id="PTHR10039">
    <property type="entry name" value="AMELOGENIN"/>
    <property type="match status" value="1"/>
</dbReference>